<name>A0A972JKY3_9FLAO</name>
<evidence type="ECO:0000313" key="3">
    <source>
        <dbReference type="Proteomes" id="UP000712080"/>
    </source>
</evidence>
<keyword evidence="1" id="KW-0732">Signal</keyword>
<evidence type="ECO:0000313" key="2">
    <source>
        <dbReference type="EMBL" id="NMH29607.1"/>
    </source>
</evidence>
<feature type="signal peptide" evidence="1">
    <location>
        <begin position="1"/>
        <end position="19"/>
    </location>
</feature>
<dbReference type="SUPFAM" id="SSF48452">
    <property type="entry name" value="TPR-like"/>
    <property type="match status" value="1"/>
</dbReference>
<organism evidence="2 3">
    <name type="scientific">Flavobacterium silvaticum</name>
    <dbReference type="NCBI Taxonomy" id="1852020"/>
    <lineage>
        <taxon>Bacteria</taxon>
        <taxon>Pseudomonadati</taxon>
        <taxon>Bacteroidota</taxon>
        <taxon>Flavobacteriia</taxon>
        <taxon>Flavobacteriales</taxon>
        <taxon>Flavobacteriaceae</taxon>
        <taxon>Flavobacterium</taxon>
    </lineage>
</organism>
<evidence type="ECO:0008006" key="4">
    <source>
        <dbReference type="Google" id="ProtNLM"/>
    </source>
</evidence>
<feature type="chain" id="PRO_5037408827" description="Tetratricopeptide repeat protein" evidence="1">
    <location>
        <begin position="20"/>
        <end position="211"/>
    </location>
</feature>
<dbReference type="AlphaFoldDB" id="A0A972JKY3"/>
<gene>
    <name evidence="2" type="ORF">G6047_16320</name>
</gene>
<keyword evidence="3" id="KW-1185">Reference proteome</keyword>
<proteinExistence type="predicted"/>
<dbReference type="Proteomes" id="UP000712080">
    <property type="component" value="Unassembled WGS sequence"/>
</dbReference>
<sequence>MSRFLIPILVFCLMGNVSASVPSAIIFENSSKEKGELMGDEACRIKDWESARIHYKKALASDASNSYLHFKYGAVLAMIASKDKWRGLSFLGEMRESFETAIKLDPSQIEARWALVEYYLQVPGILGGSEAKATKYASQLSAISEVDGMLAKARIAVYFGRDKQAEAVYLKAIAKFKSGVARQKLIELYTKNKEIAKADALKNNISKITKN</sequence>
<dbReference type="Gene3D" id="1.25.40.10">
    <property type="entry name" value="Tetratricopeptide repeat domain"/>
    <property type="match status" value="1"/>
</dbReference>
<reference evidence="2" key="1">
    <citation type="submission" date="2020-02" db="EMBL/GenBank/DDBJ databases">
        <title>Flavobacterium sp. genome.</title>
        <authorList>
            <person name="Jung H.S."/>
            <person name="Baek J.H."/>
            <person name="Jeon C.O."/>
        </authorList>
    </citation>
    <scope>NUCLEOTIDE SEQUENCE</scope>
    <source>
        <strain evidence="2">SE-s28</strain>
    </source>
</reference>
<comment type="caution">
    <text evidence="2">The sequence shown here is derived from an EMBL/GenBank/DDBJ whole genome shotgun (WGS) entry which is preliminary data.</text>
</comment>
<evidence type="ECO:0000256" key="1">
    <source>
        <dbReference type="SAM" id="SignalP"/>
    </source>
</evidence>
<protein>
    <recommendedName>
        <fullName evidence="4">Tetratricopeptide repeat protein</fullName>
    </recommendedName>
</protein>
<dbReference type="EMBL" id="JAAMPU010000108">
    <property type="protein sequence ID" value="NMH29607.1"/>
    <property type="molecule type" value="Genomic_DNA"/>
</dbReference>
<dbReference type="InterPro" id="IPR011990">
    <property type="entry name" value="TPR-like_helical_dom_sf"/>
</dbReference>
<dbReference type="RefSeq" id="WP_169528689.1">
    <property type="nucleotide sequence ID" value="NZ_JAAMPU010000108.1"/>
</dbReference>
<accession>A0A972JKY3</accession>